<keyword evidence="1" id="KW-0805">Transcription regulation</keyword>
<dbReference type="InterPro" id="IPR018062">
    <property type="entry name" value="HTH_AraC-typ_CS"/>
</dbReference>
<keyword evidence="2" id="KW-0238">DNA-binding</keyword>
<dbReference type="InterPro" id="IPR020449">
    <property type="entry name" value="Tscrpt_reg_AraC-type_HTH"/>
</dbReference>
<sequence>MDILDKLISLAQLSGKVNVKCEFGGQWAVAHSARAGQGIVHIVTQGSGYVRLANQAQSRLVKQGDILFFPRSSEHILSYASHCANCETYPTAYTQGAFEVKKIGQQADFGLFCAHFYYDPHAELIKSLPDVIFLRLEPQNFTCFVELLNQEAERELIGSSTVVNALSNVLLTLILRTYLAQSDNQPTGLLKGWQDKRLKGVLNAIMAEPEKPWLIDNMIETAHLSRSQLIRLFKQHLSVSPHVFLHRIRLQKAAMLLKQNADSVLTIALATGFQSETHFGKAFKKYYGITPSQYRKQAVSDNSK</sequence>
<dbReference type="PANTHER" id="PTHR46796:SF13">
    <property type="entry name" value="HTH-TYPE TRANSCRIPTIONAL ACTIVATOR RHAS"/>
    <property type="match status" value="1"/>
</dbReference>
<dbReference type="Pfam" id="PF12852">
    <property type="entry name" value="Cupin_6"/>
    <property type="match status" value="1"/>
</dbReference>
<evidence type="ECO:0000256" key="3">
    <source>
        <dbReference type="ARBA" id="ARBA00023163"/>
    </source>
</evidence>
<dbReference type="Pfam" id="PF12833">
    <property type="entry name" value="HTH_18"/>
    <property type="match status" value="1"/>
</dbReference>
<dbReference type="AlphaFoldDB" id="A0A4Y9K056"/>
<protein>
    <submittedName>
        <fullName evidence="5">AraC family transcriptional regulator</fullName>
    </submittedName>
</protein>
<reference evidence="5 6" key="1">
    <citation type="submission" date="2019-03" db="EMBL/GenBank/DDBJ databases">
        <title>Diversity of the mouse oral microbiome.</title>
        <authorList>
            <person name="Joseph S."/>
            <person name="Aduse-Opoku J."/>
            <person name="Curtis M."/>
            <person name="Wade W."/>
            <person name="Hashim A."/>
        </authorList>
    </citation>
    <scope>NUCLEOTIDE SEQUENCE [LARGE SCALE GENOMIC DNA]</scope>
    <source>
        <strain evidence="5 6">WT12</strain>
    </source>
</reference>
<evidence type="ECO:0000259" key="4">
    <source>
        <dbReference type="PROSITE" id="PS01124"/>
    </source>
</evidence>
<organism evidence="5 6">
    <name type="scientific">Muribacter muris</name>
    <dbReference type="NCBI Taxonomy" id="67855"/>
    <lineage>
        <taxon>Bacteria</taxon>
        <taxon>Pseudomonadati</taxon>
        <taxon>Pseudomonadota</taxon>
        <taxon>Gammaproteobacteria</taxon>
        <taxon>Pasteurellales</taxon>
        <taxon>Pasteurellaceae</taxon>
        <taxon>Muribacter</taxon>
    </lineage>
</organism>
<dbReference type="PROSITE" id="PS00041">
    <property type="entry name" value="HTH_ARAC_FAMILY_1"/>
    <property type="match status" value="1"/>
</dbReference>
<dbReference type="Proteomes" id="UP000297396">
    <property type="component" value="Unassembled WGS sequence"/>
</dbReference>
<dbReference type="SUPFAM" id="SSF46689">
    <property type="entry name" value="Homeodomain-like"/>
    <property type="match status" value="1"/>
</dbReference>
<accession>A0A4Y9K056</accession>
<dbReference type="GO" id="GO:0003700">
    <property type="term" value="F:DNA-binding transcription factor activity"/>
    <property type="evidence" value="ECO:0007669"/>
    <property type="project" value="InterPro"/>
</dbReference>
<dbReference type="InterPro" id="IPR032783">
    <property type="entry name" value="AraC_lig"/>
</dbReference>
<dbReference type="Gene3D" id="1.10.10.60">
    <property type="entry name" value="Homeodomain-like"/>
    <property type="match status" value="2"/>
</dbReference>
<evidence type="ECO:0000313" key="6">
    <source>
        <dbReference type="Proteomes" id="UP000297396"/>
    </source>
</evidence>
<keyword evidence="3" id="KW-0804">Transcription</keyword>
<dbReference type="RefSeq" id="WP_135056703.1">
    <property type="nucleotide sequence ID" value="NZ_JADGLC010000014.1"/>
</dbReference>
<evidence type="ECO:0000256" key="2">
    <source>
        <dbReference type="ARBA" id="ARBA00023125"/>
    </source>
</evidence>
<evidence type="ECO:0000313" key="5">
    <source>
        <dbReference type="EMBL" id="TFV10086.1"/>
    </source>
</evidence>
<dbReference type="InterPro" id="IPR009057">
    <property type="entry name" value="Homeodomain-like_sf"/>
</dbReference>
<dbReference type="OrthoDB" id="9783876at2"/>
<dbReference type="EMBL" id="SPPA01000014">
    <property type="protein sequence ID" value="TFV10086.1"/>
    <property type="molecule type" value="Genomic_DNA"/>
</dbReference>
<dbReference type="InterPro" id="IPR018060">
    <property type="entry name" value="HTH_AraC"/>
</dbReference>
<comment type="caution">
    <text evidence="5">The sequence shown here is derived from an EMBL/GenBank/DDBJ whole genome shotgun (WGS) entry which is preliminary data.</text>
</comment>
<dbReference type="SMART" id="SM00342">
    <property type="entry name" value="HTH_ARAC"/>
    <property type="match status" value="1"/>
</dbReference>
<gene>
    <name evidence="5" type="ORF">E4T80_07260</name>
</gene>
<feature type="domain" description="HTH araC/xylS-type" evidence="4">
    <location>
        <begin position="199"/>
        <end position="297"/>
    </location>
</feature>
<dbReference type="PANTHER" id="PTHR46796">
    <property type="entry name" value="HTH-TYPE TRANSCRIPTIONAL ACTIVATOR RHAS-RELATED"/>
    <property type="match status" value="1"/>
</dbReference>
<dbReference type="PRINTS" id="PR00032">
    <property type="entry name" value="HTHARAC"/>
</dbReference>
<evidence type="ECO:0000256" key="1">
    <source>
        <dbReference type="ARBA" id="ARBA00023015"/>
    </source>
</evidence>
<dbReference type="InterPro" id="IPR050204">
    <property type="entry name" value="AraC_XylS_family_regulators"/>
</dbReference>
<dbReference type="PROSITE" id="PS01124">
    <property type="entry name" value="HTH_ARAC_FAMILY_2"/>
    <property type="match status" value="1"/>
</dbReference>
<proteinExistence type="predicted"/>
<dbReference type="GO" id="GO:0043565">
    <property type="term" value="F:sequence-specific DNA binding"/>
    <property type="evidence" value="ECO:0007669"/>
    <property type="project" value="InterPro"/>
</dbReference>
<name>A0A4Y9K056_9PAST</name>